<dbReference type="AlphaFoldDB" id="A0A2P2P4H0"/>
<accession>A0A2P2P4H0</accession>
<sequence>MILCFLLWIGLGVILNLKSSKNRLECGP</sequence>
<reference evidence="1" key="1">
    <citation type="submission" date="2018-02" db="EMBL/GenBank/DDBJ databases">
        <title>Rhizophora mucronata_Transcriptome.</title>
        <authorList>
            <person name="Meera S.P."/>
            <person name="Sreeshan A."/>
            <person name="Augustine A."/>
        </authorList>
    </citation>
    <scope>NUCLEOTIDE SEQUENCE</scope>
    <source>
        <tissue evidence="1">Leaf</tissue>
    </source>
</reference>
<protein>
    <submittedName>
        <fullName evidence="1">Uncharacterized protein</fullName>
    </submittedName>
</protein>
<name>A0A2P2P4H0_RHIMU</name>
<dbReference type="EMBL" id="GGEC01069170">
    <property type="protein sequence ID" value="MBX49654.1"/>
    <property type="molecule type" value="Transcribed_RNA"/>
</dbReference>
<proteinExistence type="predicted"/>
<evidence type="ECO:0000313" key="1">
    <source>
        <dbReference type="EMBL" id="MBX49654.1"/>
    </source>
</evidence>
<organism evidence="1">
    <name type="scientific">Rhizophora mucronata</name>
    <name type="common">Asiatic mangrove</name>
    <dbReference type="NCBI Taxonomy" id="61149"/>
    <lineage>
        <taxon>Eukaryota</taxon>
        <taxon>Viridiplantae</taxon>
        <taxon>Streptophyta</taxon>
        <taxon>Embryophyta</taxon>
        <taxon>Tracheophyta</taxon>
        <taxon>Spermatophyta</taxon>
        <taxon>Magnoliopsida</taxon>
        <taxon>eudicotyledons</taxon>
        <taxon>Gunneridae</taxon>
        <taxon>Pentapetalae</taxon>
        <taxon>rosids</taxon>
        <taxon>fabids</taxon>
        <taxon>Malpighiales</taxon>
        <taxon>Rhizophoraceae</taxon>
        <taxon>Rhizophora</taxon>
    </lineage>
</organism>